<feature type="compositionally biased region" description="Basic and acidic residues" evidence="1">
    <location>
        <begin position="315"/>
        <end position="327"/>
    </location>
</feature>
<dbReference type="AlphaFoldDB" id="A0A4V5P8F3"/>
<evidence type="ECO:0000256" key="1">
    <source>
        <dbReference type="SAM" id="MobiDB-lite"/>
    </source>
</evidence>
<feature type="region of interest" description="Disordered" evidence="1">
    <location>
        <begin position="1"/>
        <end position="89"/>
    </location>
</feature>
<evidence type="ECO:0000313" key="2">
    <source>
        <dbReference type="EMBL" id="TKC43690.1"/>
    </source>
</evidence>
<dbReference type="Proteomes" id="UP000308365">
    <property type="component" value="Unassembled WGS sequence"/>
</dbReference>
<name>A0A4V5P8F3_MONMO</name>
<feature type="compositionally biased region" description="Basic and acidic residues" evidence="1">
    <location>
        <begin position="290"/>
        <end position="303"/>
    </location>
</feature>
<proteinExistence type="predicted"/>
<protein>
    <submittedName>
        <fullName evidence="2">Uncharacterized protein</fullName>
    </submittedName>
</protein>
<evidence type="ECO:0000313" key="3">
    <source>
        <dbReference type="Proteomes" id="UP000308365"/>
    </source>
</evidence>
<dbReference type="EMBL" id="RWIC01000453">
    <property type="protein sequence ID" value="TKC43690.1"/>
    <property type="molecule type" value="Genomic_DNA"/>
</dbReference>
<gene>
    <name evidence="2" type="ORF">EI555_003772</name>
</gene>
<feature type="compositionally biased region" description="Low complexity" evidence="1">
    <location>
        <begin position="68"/>
        <end position="89"/>
    </location>
</feature>
<sequence>MQGPIPLVSPRPDPHRRPRGCALGAQPVRDRSSHRRPPNPSRAPRCQPPCGARQARCLRPPRHGGVVSRPAAAPAASPSSQPLAAGGRAEGGASAQTLLFCEGLWRFERKRVAHPLHQARKCVPLRAPGHSALAERARALPGPALGVGGRGSTPRPALPPRPENRRRRALASRQAGSERAWVALAPPSKSGTQARSVYPVGLSPALAPAVARGASRRRSLVVGGASRWLPGAKGKGKGRGGGGAEALGAAQVLHEFGVQLVVARSGPSQDSGRRPRPRRPVPGPPGQHQEAGRRRGAPSEKRAGSSSGASHLRRNGQETERKWRPAKGEVSPAGRPQCRDGRRSCLGSPF</sequence>
<reference evidence="3" key="1">
    <citation type="journal article" date="2019" name="IScience">
        <title>Narwhal Genome Reveals Long-Term Low Genetic Diversity despite Current Large Abundance Size.</title>
        <authorList>
            <person name="Westbury M.V."/>
            <person name="Petersen B."/>
            <person name="Garde E."/>
            <person name="Heide-Jorgensen M.P."/>
            <person name="Lorenzen E.D."/>
        </authorList>
    </citation>
    <scope>NUCLEOTIDE SEQUENCE [LARGE SCALE GENOMIC DNA]</scope>
</reference>
<organism evidence="2 3">
    <name type="scientific">Monodon monoceros</name>
    <name type="common">Narwhal</name>
    <name type="synonym">Ceratodon monodon</name>
    <dbReference type="NCBI Taxonomy" id="40151"/>
    <lineage>
        <taxon>Eukaryota</taxon>
        <taxon>Metazoa</taxon>
        <taxon>Chordata</taxon>
        <taxon>Craniata</taxon>
        <taxon>Vertebrata</taxon>
        <taxon>Euteleostomi</taxon>
        <taxon>Mammalia</taxon>
        <taxon>Eutheria</taxon>
        <taxon>Laurasiatheria</taxon>
        <taxon>Artiodactyla</taxon>
        <taxon>Whippomorpha</taxon>
        <taxon>Cetacea</taxon>
        <taxon>Odontoceti</taxon>
        <taxon>Monodontidae</taxon>
        <taxon>Monodon</taxon>
    </lineage>
</organism>
<accession>A0A4V5P8F3</accession>
<feature type="region of interest" description="Disordered" evidence="1">
    <location>
        <begin position="140"/>
        <end position="178"/>
    </location>
</feature>
<comment type="caution">
    <text evidence="2">The sequence shown here is derived from an EMBL/GenBank/DDBJ whole genome shotgun (WGS) entry which is preliminary data.</text>
</comment>
<feature type="region of interest" description="Disordered" evidence="1">
    <location>
        <begin position="261"/>
        <end position="350"/>
    </location>
</feature>